<dbReference type="Gene3D" id="3.40.50.150">
    <property type="entry name" value="Vaccinia Virus protein VP39"/>
    <property type="match status" value="1"/>
</dbReference>
<dbReference type="Pfam" id="PF02926">
    <property type="entry name" value="THUMP"/>
    <property type="match status" value="1"/>
</dbReference>
<dbReference type="PANTHER" id="PTHR47313:SF1">
    <property type="entry name" value="RIBOSOMAL RNA LARGE SUBUNIT METHYLTRANSFERASE K_L"/>
    <property type="match status" value="1"/>
</dbReference>
<dbReference type="KEGG" id="eat:EAT1b_0319"/>
<dbReference type="PROSITE" id="PS00092">
    <property type="entry name" value="N6_MTASE"/>
    <property type="match status" value="1"/>
</dbReference>
<dbReference type="EMBL" id="CP001615">
    <property type="protein sequence ID" value="ACQ69252.1"/>
    <property type="molecule type" value="Genomic_DNA"/>
</dbReference>
<dbReference type="Pfam" id="PF22020">
    <property type="entry name" value="RlmL_1st"/>
    <property type="match status" value="1"/>
</dbReference>
<feature type="domain" description="THUMP" evidence="3">
    <location>
        <begin position="59"/>
        <end position="158"/>
    </location>
</feature>
<dbReference type="InterPro" id="IPR004114">
    <property type="entry name" value="THUMP_dom"/>
</dbReference>
<dbReference type="GO" id="GO:0008990">
    <property type="term" value="F:rRNA (guanine-N2-)-methyltransferase activity"/>
    <property type="evidence" value="ECO:0007669"/>
    <property type="project" value="TreeGrafter"/>
</dbReference>
<proteinExistence type="predicted"/>
<dbReference type="CDD" id="cd11715">
    <property type="entry name" value="THUMP_AdoMetMT"/>
    <property type="match status" value="1"/>
</dbReference>
<keyword evidence="2" id="KW-0808">Transferase</keyword>
<dbReference type="HOGENOM" id="CLU_032119_3_1_9"/>
<dbReference type="GO" id="GO:0070043">
    <property type="term" value="F:rRNA (guanine-N7-)-methyltransferase activity"/>
    <property type="evidence" value="ECO:0007669"/>
    <property type="project" value="TreeGrafter"/>
</dbReference>
<dbReference type="PANTHER" id="PTHR47313">
    <property type="entry name" value="RIBOSOMAL RNA LARGE SUBUNIT METHYLTRANSFERASE K/L"/>
    <property type="match status" value="1"/>
</dbReference>
<dbReference type="AlphaFoldDB" id="C4L2J4"/>
<organism evidence="4 5">
    <name type="scientific">Exiguobacterium sp. (strain ATCC BAA-1283 / AT1b)</name>
    <dbReference type="NCBI Taxonomy" id="360911"/>
    <lineage>
        <taxon>Bacteria</taxon>
        <taxon>Bacillati</taxon>
        <taxon>Bacillota</taxon>
        <taxon>Bacilli</taxon>
        <taxon>Bacillales</taxon>
        <taxon>Bacillales Family XII. Incertae Sedis</taxon>
        <taxon>Exiguobacterium</taxon>
    </lineage>
</organism>
<reference evidence="4 5" key="1">
    <citation type="journal article" date="2011" name="J. Bacteriol.">
        <title>Complete genome sequence of the Thermophilic Bacterium Exiguobacterium sp. AT1b.</title>
        <authorList>
            <person name="Vishnivetskaya T.A."/>
            <person name="Lucas S."/>
            <person name="Copeland A."/>
            <person name="Lapidus A."/>
            <person name="Glavina Del Rio T."/>
            <person name="Dalin E."/>
            <person name="Tice H."/>
            <person name="Bruce D.C."/>
            <person name="Goodwin L.A."/>
            <person name="Pitluck S."/>
            <person name="Saunders E."/>
            <person name="Brettin T."/>
            <person name="Detter C."/>
            <person name="Han C."/>
            <person name="Larimer F."/>
            <person name="Land M.L."/>
            <person name="Hauser L.J."/>
            <person name="Kyrpides N.C."/>
            <person name="Ovchinnikova G."/>
            <person name="Kathariou S."/>
            <person name="Ramaley R.F."/>
            <person name="Rodrigues D.F."/>
            <person name="Hendrix C."/>
            <person name="Richardson P."/>
            <person name="Tiedje J.M."/>
        </authorList>
    </citation>
    <scope>NUCLEOTIDE SEQUENCE [LARGE SCALE GENOMIC DNA]</scope>
    <source>
        <strain evidence="5">ATCC BAA-1283 / AT1b</strain>
    </source>
</reference>
<dbReference type="GO" id="GO:0003723">
    <property type="term" value="F:RNA binding"/>
    <property type="evidence" value="ECO:0007669"/>
    <property type="project" value="InterPro"/>
</dbReference>
<sequence>MQMAKRKLIATAAMGIEALVAKEVRDLGYTCEVENGRIYIDAEMEDIPRLNMWLRTADRVKLVVAEFKATTFTELFDGVVALPWTDLMPWDAAFTVDGRSVKSKLFSIRDCQKITEKAIVEAMQRGYRKEGEWLPKSGAKFPIEVALLKDVATITIDTSGPLHRRGYRELHSQAPLKETMAAAMIQLTNWRPDMPFYDVFTGSGTLAIEAAMIGRNIAPGINREYFAQDWTCIPKKAWYAAINEANEKAEWDKPLKIYGIDLDPRMVKLAKDNAELADVRDAITFVHSDAAALKPKEEYGVIIGNPPYGERLQSEEEIIDLYERIGEQYAKYPGYSVYMLTSYEDFEKAYGRPATKRRKLYNGNIETQYYQYFGKRRPRPDRDEKPKSE</sequence>
<evidence type="ECO:0000256" key="1">
    <source>
        <dbReference type="ARBA" id="ARBA00022603"/>
    </source>
</evidence>
<dbReference type="CDD" id="cd02440">
    <property type="entry name" value="AdoMet_MTases"/>
    <property type="match status" value="1"/>
</dbReference>
<dbReference type="Pfam" id="PF01170">
    <property type="entry name" value="UPF0020"/>
    <property type="match status" value="1"/>
</dbReference>
<dbReference type="InterPro" id="IPR054170">
    <property type="entry name" value="RlmL_1st"/>
</dbReference>
<evidence type="ECO:0000256" key="2">
    <source>
        <dbReference type="ARBA" id="ARBA00022679"/>
    </source>
</evidence>
<dbReference type="InterPro" id="IPR002052">
    <property type="entry name" value="DNA_methylase_N6_adenine_CS"/>
</dbReference>
<dbReference type="STRING" id="360911.EAT1b_0319"/>
<keyword evidence="1 4" id="KW-0489">Methyltransferase</keyword>
<dbReference type="SMART" id="SM00981">
    <property type="entry name" value="THUMP"/>
    <property type="match status" value="1"/>
</dbReference>
<protein>
    <submittedName>
        <fullName evidence="4">RNA methylase</fullName>
    </submittedName>
</protein>
<dbReference type="Gene3D" id="3.30.2130.30">
    <property type="match status" value="1"/>
</dbReference>
<dbReference type="InterPro" id="IPR000241">
    <property type="entry name" value="RlmKL-like_Mtase"/>
</dbReference>
<gene>
    <name evidence="4" type="ordered locus">EAT1b_0319</name>
</gene>
<evidence type="ECO:0000259" key="3">
    <source>
        <dbReference type="SMART" id="SM00981"/>
    </source>
</evidence>
<dbReference type="InterPro" id="IPR029063">
    <property type="entry name" value="SAM-dependent_MTases_sf"/>
</dbReference>
<accession>C4L2J4</accession>
<name>C4L2J4_EXISA</name>
<keyword evidence="5" id="KW-1185">Reference proteome</keyword>
<evidence type="ECO:0000313" key="4">
    <source>
        <dbReference type="EMBL" id="ACQ69252.1"/>
    </source>
</evidence>
<dbReference type="eggNOG" id="COG0116">
    <property type="taxonomic scope" value="Bacteria"/>
</dbReference>
<dbReference type="SUPFAM" id="SSF53335">
    <property type="entry name" value="S-adenosyl-L-methionine-dependent methyltransferases"/>
    <property type="match status" value="1"/>
</dbReference>
<dbReference type="SMR" id="C4L2J4"/>
<evidence type="ECO:0000313" key="5">
    <source>
        <dbReference type="Proteomes" id="UP000000716"/>
    </source>
</evidence>
<dbReference type="Proteomes" id="UP000000716">
    <property type="component" value="Chromosome"/>
</dbReference>